<dbReference type="RefSeq" id="WP_182622667.1">
    <property type="nucleotide sequence ID" value="NZ_JACIUV010000005.1"/>
</dbReference>
<dbReference type="AlphaFoldDB" id="A0A7W3V1E1"/>
<comment type="caution">
    <text evidence="1">The sequence shown here is derived from an EMBL/GenBank/DDBJ whole genome shotgun (WGS) entry which is preliminary data.</text>
</comment>
<organism evidence="1 2">
    <name type="scientific">Stenotrophomonas koreensis</name>
    <dbReference type="NCBI Taxonomy" id="266128"/>
    <lineage>
        <taxon>Bacteria</taxon>
        <taxon>Pseudomonadati</taxon>
        <taxon>Pseudomonadota</taxon>
        <taxon>Gammaproteobacteria</taxon>
        <taxon>Lysobacterales</taxon>
        <taxon>Lysobacteraceae</taxon>
        <taxon>Stenotrophomonas</taxon>
    </lineage>
</organism>
<evidence type="ECO:0000313" key="2">
    <source>
        <dbReference type="Proteomes" id="UP000550609"/>
    </source>
</evidence>
<gene>
    <name evidence="1" type="ORF">H4O09_11475</name>
</gene>
<accession>A0A7W3V1E1</accession>
<dbReference type="Proteomes" id="UP000550609">
    <property type="component" value="Unassembled WGS sequence"/>
</dbReference>
<evidence type="ECO:0000313" key="1">
    <source>
        <dbReference type="EMBL" id="MBB1117670.1"/>
    </source>
</evidence>
<name>A0A7W3V1E1_9GAMM</name>
<dbReference type="EMBL" id="JACIUV010000005">
    <property type="protein sequence ID" value="MBB1117670.1"/>
    <property type="molecule type" value="Genomic_DNA"/>
</dbReference>
<reference evidence="1 2" key="1">
    <citation type="submission" date="2020-08" db="EMBL/GenBank/DDBJ databases">
        <title>Stenotrophomonas sp. W1S232.</title>
        <authorList>
            <person name="Deng Y."/>
        </authorList>
    </citation>
    <scope>NUCLEOTIDE SEQUENCE [LARGE SCALE GENOMIC DNA]</scope>
    <source>
        <strain evidence="1 2">W1S232</strain>
    </source>
</reference>
<proteinExistence type="predicted"/>
<sequence>MTQPARAPRYDLRTQATSGYGYADSRGIAAATVIDSVIALPIVEHATASRGQPTHGKCELTVQQSMDDLDHGHQQRHLLVAKPNHRFFYCQLSRCNQRQTPGMATLKNLHATTSAQQAGRHVVATSRSDELLQTA</sequence>
<protein>
    <submittedName>
        <fullName evidence="1">Uncharacterized protein</fullName>
    </submittedName>
</protein>